<dbReference type="InterPro" id="IPR013087">
    <property type="entry name" value="Znf_C2H2_type"/>
</dbReference>
<feature type="region of interest" description="Disordered" evidence="8">
    <location>
        <begin position="287"/>
        <end position="322"/>
    </location>
</feature>
<dbReference type="InterPro" id="IPR029498">
    <property type="entry name" value="HeLo_dom"/>
</dbReference>
<dbReference type="Pfam" id="PF00096">
    <property type="entry name" value="zf-C2H2"/>
    <property type="match status" value="2"/>
</dbReference>
<dbReference type="PROSITE" id="PS50157">
    <property type="entry name" value="ZINC_FINGER_C2H2_2"/>
    <property type="match status" value="2"/>
</dbReference>
<comment type="subcellular location">
    <subcellularLocation>
        <location evidence="1">Nucleus</location>
    </subcellularLocation>
</comment>
<dbReference type="GO" id="GO:0000981">
    <property type="term" value="F:DNA-binding transcription factor activity, RNA polymerase II-specific"/>
    <property type="evidence" value="ECO:0007669"/>
    <property type="project" value="TreeGrafter"/>
</dbReference>
<feature type="region of interest" description="Disordered" evidence="8">
    <location>
        <begin position="436"/>
        <end position="478"/>
    </location>
</feature>
<feature type="compositionally biased region" description="Polar residues" evidence="8">
    <location>
        <begin position="438"/>
        <end position="460"/>
    </location>
</feature>
<evidence type="ECO:0000313" key="11">
    <source>
        <dbReference type="Proteomes" id="UP000799757"/>
    </source>
</evidence>
<evidence type="ECO:0000256" key="5">
    <source>
        <dbReference type="ARBA" id="ARBA00022833"/>
    </source>
</evidence>
<feature type="compositionally biased region" description="Pro residues" evidence="8">
    <location>
        <begin position="461"/>
        <end position="471"/>
    </location>
</feature>
<evidence type="ECO:0000256" key="8">
    <source>
        <dbReference type="SAM" id="MobiDB-lite"/>
    </source>
</evidence>
<dbReference type="FunFam" id="3.30.160.60:FF:000793">
    <property type="entry name" value="C2H2 finger domain protein FlbC"/>
    <property type="match status" value="1"/>
</dbReference>
<evidence type="ECO:0000313" key="10">
    <source>
        <dbReference type="EMBL" id="KAF2785724.1"/>
    </source>
</evidence>
<evidence type="ECO:0000256" key="7">
    <source>
        <dbReference type="PROSITE-ProRule" id="PRU00042"/>
    </source>
</evidence>
<dbReference type="GO" id="GO:0008270">
    <property type="term" value="F:zinc ion binding"/>
    <property type="evidence" value="ECO:0007669"/>
    <property type="project" value="UniProtKB-KW"/>
</dbReference>
<keyword evidence="3" id="KW-0677">Repeat</keyword>
<dbReference type="SUPFAM" id="SSF57667">
    <property type="entry name" value="beta-beta-alpha zinc fingers"/>
    <property type="match status" value="1"/>
</dbReference>
<feature type="domain" description="C2H2-type" evidence="9">
    <location>
        <begin position="549"/>
        <end position="576"/>
    </location>
</feature>
<dbReference type="SMART" id="SM00355">
    <property type="entry name" value="ZnF_C2H2"/>
    <property type="match status" value="2"/>
</dbReference>
<dbReference type="Proteomes" id="UP000799757">
    <property type="component" value="Unassembled WGS sequence"/>
</dbReference>
<dbReference type="GO" id="GO:0005634">
    <property type="term" value="C:nucleus"/>
    <property type="evidence" value="ECO:0007669"/>
    <property type="project" value="UniProtKB-SubCell"/>
</dbReference>
<dbReference type="GO" id="GO:0000785">
    <property type="term" value="C:chromatin"/>
    <property type="evidence" value="ECO:0007669"/>
    <property type="project" value="TreeGrafter"/>
</dbReference>
<gene>
    <name evidence="10" type="ORF">K505DRAFT_290850</name>
</gene>
<evidence type="ECO:0000256" key="3">
    <source>
        <dbReference type="ARBA" id="ARBA00022737"/>
    </source>
</evidence>
<protein>
    <recommendedName>
        <fullName evidence="9">C2H2-type domain-containing protein</fullName>
    </recommendedName>
</protein>
<evidence type="ECO:0000259" key="9">
    <source>
        <dbReference type="PROSITE" id="PS50157"/>
    </source>
</evidence>
<evidence type="ECO:0000256" key="6">
    <source>
        <dbReference type="ARBA" id="ARBA00023242"/>
    </source>
</evidence>
<organism evidence="10 11">
    <name type="scientific">Melanomma pulvis-pyrius CBS 109.77</name>
    <dbReference type="NCBI Taxonomy" id="1314802"/>
    <lineage>
        <taxon>Eukaryota</taxon>
        <taxon>Fungi</taxon>
        <taxon>Dikarya</taxon>
        <taxon>Ascomycota</taxon>
        <taxon>Pezizomycotina</taxon>
        <taxon>Dothideomycetes</taxon>
        <taxon>Pleosporomycetidae</taxon>
        <taxon>Pleosporales</taxon>
        <taxon>Melanommataceae</taxon>
        <taxon>Melanomma</taxon>
    </lineage>
</organism>
<dbReference type="Gene3D" id="1.20.120.1020">
    <property type="entry name" value="Prion-inhibition and propagation, HeLo domain"/>
    <property type="match status" value="1"/>
</dbReference>
<dbReference type="FunFam" id="3.30.160.60:FF:001102">
    <property type="entry name" value="Transcription factor IIIA"/>
    <property type="match status" value="1"/>
</dbReference>
<keyword evidence="2" id="KW-0479">Metal-binding</keyword>
<sequence>MAEILGVIASGITLAGLFKTCLEAFDLIQTGRSQEVDLKKLKLRLSIEKCRLYVWGESMGLTCENTERERRPIDTFRFPEIVREILENVFDLFHDSHKIQDKYGCKRLEATSNKAALLEQVEIASGPIRSLATSFSNFAVRSSQNSNTTKLVSKVVWVIHDRKKFGALVAEIKYLVDSLQGITSPCVPIVQQAGTIRRKIVEITDPETLSLIADVCSDDHPDIADAASTRADTISMVSSERRYVAAWAEHTDASQREMETGRMSPDVDSMTVTELKHLVLKVRAQQKEHEASSMSTDEPGGLHGAYTDASTAQSAPEPILNDTTDALNSTGMNLVEDTAASILAQYTPGSSLYAAPSFINPWAPWAPGVDSTGVACMPTRAQSSAVYGAYSPTAPNQNWNYNTSQPTVLSIAQIKSDQIQSSEAASQACIESPRELLSMSQGTPQNTYESQLQRSVTPDSHNPPPNLPYGPPRNSTASSYALSVHENSSHYDGSASGSIFGDHTDRSSTASEAGYNFSRSSFSMAAVPAPPQSMMGQFSTTSSTSQKKHKCKICNRRFTRPSSLQTHMYIHTGEKPFACEFEGCGRHFSVVSNLRRHRKVHKAGGSVELG</sequence>
<dbReference type="OrthoDB" id="20872at2759"/>
<dbReference type="Pfam" id="PF14479">
    <property type="entry name" value="HeLo"/>
    <property type="match status" value="1"/>
</dbReference>
<dbReference type="PANTHER" id="PTHR14003:SF20">
    <property type="entry name" value="FINGER DOMAIN PROTEIN, PUTATIVE (AFU_ORTHOLOGUE AFUA_4G10380)-RELATED"/>
    <property type="match status" value="1"/>
</dbReference>
<dbReference type="InterPro" id="IPR036236">
    <property type="entry name" value="Znf_C2H2_sf"/>
</dbReference>
<proteinExistence type="predicted"/>
<dbReference type="GO" id="GO:0000978">
    <property type="term" value="F:RNA polymerase II cis-regulatory region sequence-specific DNA binding"/>
    <property type="evidence" value="ECO:0007669"/>
    <property type="project" value="TreeGrafter"/>
</dbReference>
<keyword evidence="4 7" id="KW-0863">Zinc-finger</keyword>
<dbReference type="GO" id="GO:0005667">
    <property type="term" value="C:transcription regulator complex"/>
    <property type="evidence" value="ECO:0007669"/>
    <property type="project" value="TreeGrafter"/>
</dbReference>
<evidence type="ECO:0000256" key="1">
    <source>
        <dbReference type="ARBA" id="ARBA00004123"/>
    </source>
</evidence>
<dbReference type="InterPro" id="IPR038305">
    <property type="entry name" value="HeLo_sf"/>
</dbReference>
<dbReference type="PROSITE" id="PS00028">
    <property type="entry name" value="ZINC_FINGER_C2H2_1"/>
    <property type="match status" value="2"/>
</dbReference>
<evidence type="ECO:0000256" key="2">
    <source>
        <dbReference type="ARBA" id="ARBA00022723"/>
    </source>
</evidence>
<dbReference type="Gene3D" id="3.30.160.60">
    <property type="entry name" value="Classic Zinc Finger"/>
    <property type="match status" value="2"/>
</dbReference>
<keyword evidence="5" id="KW-0862">Zinc</keyword>
<dbReference type="AlphaFoldDB" id="A0A6A6WP95"/>
<reference evidence="10" key="1">
    <citation type="journal article" date="2020" name="Stud. Mycol.">
        <title>101 Dothideomycetes genomes: a test case for predicting lifestyles and emergence of pathogens.</title>
        <authorList>
            <person name="Haridas S."/>
            <person name="Albert R."/>
            <person name="Binder M."/>
            <person name="Bloem J."/>
            <person name="Labutti K."/>
            <person name="Salamov A."/>
            <person name="Andreopoulos B."/>
            <person name="Baker S."/>
            <person name="Barry K."/>
            <person name="Bills G."/>
            <person name="Bluhm B."/>
            <person name="Cannon C."/>
            <person name="Castanera R."/>
            <person name="Culley D."/>
            <person name="Daum C."/>
            <person name="Ezra D."/>
            <person name="Gonzalez J."/>
            <person name="Henrissat B."/>
            <person name="Kuo A."/>
            <person name="Liang C."/>
            <person name="Lipzen A."/>
            <person name="Lutzoni F."/>
            <person name="Magnuson J."/>
            <person name="Mondo S."/>
            <person name="Nolan M."/>
            <person name="Ohm R."/>
            <person name="Pangilinan J."/>
            <person name="Park H.-J."/>
            <person name="Ramirez L."/>
            <person name="Alfaro M."/>
            <person name="Sun H."/>
            <person name="Tritt A."/>
            <person name="Yoshinaga Y."/>
            <person name="Zwiers L.-H."/>
            <person name="Turgeon B."/>
            <person name="Goodwin S."/>
            <person name="Spatafora J."/>
            <person name="Crous P."/>
            <person name="Grigoriev I."/>
        </authorList>
    </citation>
    <scope>NUCLEOTIDE SEQUENCE</scope>
    <source>
        <strain evidence="10">CBS 109.77</strain>
    </source>
</reference>
<evidence type="ECO:0000256" key="4">
    <source>
        <dbReference type="ARBA" id="ARBA00022771"/>
    </source>
</evidence>
<feature type="domain" description="C2H2-type" evidence="9">
    <location>
        <begin position="577"/>
        <end position="601"/>
    </location>
</feature>
<keyword evidence="6" id="KW-0539">Nucleus</keyword>
<accession>A0A6A6WP95</accession>
<name>A0A6A6WP95_9PLEO</name>
<dbReference type="PANTHER" id="PTHR14003">
    <property type="entry name" value="TRANSCRIPTIONAL REPRESSOR PROTEIN YY"/>
    <property type="match status" value="1"/>
</dbReference>
<keyword evidence="11" id="KW-1185">Reference proteome</keyword>
<dbReference type="EMBL" id="MU002708">
    <property type="protein sequence ID" value="KAF2785724.1"/>
    <property type="molecule type" value="Genomic_DNA"/>
</dbReference>